<dbReference type="AlphaFoldDB" id="A0A8S1XKX5"/>
<evidence type="ECO:0000313" key="2">
    <source>
        <dbReference type="EMBL" id="CAD8201539.1"/>
    </source>
</evidence>
<dbReference type="EMBL" id="CAJJDP010000125">
    <property type="protein sequence ID" value="CAD8201539.1"/>
    <property type="molecule type" value="Genomic_DNA"/>
</dbReference>
<keyword evidence="3" id="KW-1185">Reference proteome</keyword>
<organism evidence="2 3">
    <name type="scientific">Paramecium octaurelia</name>
    <dbReference type="NCBI Taxonomy" id="43137"/>
    <lineage>
        <taxon>Eukaryota</taxon>
        <taxon>Sar</taxon>
        <taxon>Alveolata</taxon>
        <taxon>Ciliophora</taxon>
        <taxon>Intramacronucleata</taxon>
        <taxon>Oligohymenophorea</taxon>
        <taxon>Peniculida</taxon>
        <taxon>Parameciidae</taxon>
        <taxon>Paramecium</taxon>
    </lineage>
</organism>
<feature type="transmembrane region" description="Helical" evidence="1">
    <location>
        <begin position="6"/>
        <end position="25"/>
    </location>
</feature>
<comment type="caution">
    <text evidence="2">The sequence shown here is derived from an EMBL/GenBank/DDBJ whole genome shotgun (WGS) entry which is preliminary data.</text>
</comment>
<dbReference type="Proteomes" id="UP000683925">
    <property type="component" value="Unassembled WGS sequence"/>
</dbReference>
<evidence type="ECO:0008006" key="4">
    <source>
        <dbReference type="Google" id="ProtNLM"/>
    </source>
</evidence>
<dbReference type="OMA" id="IICAQCK"/>
<keyword evidence="1" id="KW-0812">Transmembrane</keyword>
<reference evidence="2" key="1">
    <citation type="submission" date="2021-01" db="EMBL/GenBank/DDBJ databases">
        <authorList>
            <consortium name="Genoscope - CEA"/>
            <person name="William W."/>
        </authorList>
    </citation>
    <scope>NUCLEOTIDE SEQUENCE</scope>
</reference>
<evidence type="ECO:0000313" key="3">
    <source>
        <dbReference type="Proteomes" id="UP000683925"/>
    </source>
</evidence>
<keyword evidence="1" id="KW-0472">Membrane</keyword>
<dbReference type="OrthoDB" id="310328at2759"/>
<proteinExistence type="predicted"/>
<sequence length="367" mass="43592">MENYQIAIIISIAILLGLLLTYIILKYRKFLIGAQKDPNIKNIIKSSISILHQSNDKDILDQQGEYDSPKARFVELAIQNNEFQILKISTQFTSYVSISEKPQQMPIKTLEYQFKLDDHFNQSYRLVLQQNNQIIIYEKKTKKIYFQGNTEDAPNDIYFGSEHMIEEKCGQYYFNQLITKEALTQGSYQIIDVFAEYLNLQNLNQYIKDKQSQIKSKAVIFFPSFILKQEMDQKQFMEKYQNYVFQYEQINYEMELIYNKLFFISTSSDNQEYFYIEINFSDESMILHLIGDRQPNYYQRQLKLVQGIKPKFRSGIICAQCKLKKNTKQPYLEVCMNMLRESQNKQLSQIITQKEQLLEHLQSIIKS</sequence>
<gene>
    <name evidence="2" type="ORF">POCTA_138.1.T1250010</name>
</gene>
<protein>
    <recommendedName>
        <fullName evidence="4">Transmembrane protein</fullName>
    </recommendedName>
</protein>
<evidence type="ECO:0000256" key="1">
    <source>
        <dbReference type="SAM" id="Phobius"/>
    </source>
</evidence>
<name>A0A8S1XKX5_PAROT</name>
<accession>A0A8S1XKX5</accession>
<keyword evidence="1" id="KW-1133">Transmembrane helix</keyword>